<proteinExistence type="predicted"/>
<evidence type="ECO:0000256" key="1">
    <source>
        <dbReference type="SAM" id="MobiDB-lite"/>
    </source>
</evidence>
<organism evidence="3 4">
    <name type="scientific">Stenotrophomonas koreensis</name>
    <dbReference type="NCBI Taxonomy" id="266128"/>
    <lineage>
        <taxon>Bacteria</taxon>
        <taxon>Pseudomonadati</taxon>
        <taxon>Pseudomonadota</taxon>
        <taxon>Gammaproteobacteria</taxon>
        <taxon>Lysobacterales</taxon>
        <taxon>Lysobacteraceae</taxon>
        <taxon>Stenotrophomonas</taxon>
    </lineage>
</organism>
<dbReference type="Proteomes" id="UP000051254">
    <property type="component" value="Unassembled WGS sequence"/>
</dbReference>
<dbReference type="EMBL" id="LDJH01000026">
    <property type="protein sequence ID" value="KRG55268.1"/>
    <property type="molecule type" value="Genomic_DNA"/>
</dbReference>
<keyword evidence="4" id="KW-1185">Reference proteome</keyword>
<dbReference type="PATRIC" id="fig|266128.3.peg.1485"/>
<keyword evidence="2" id="KW-0732">Signal</keyword>
<gene>
    <name evidence="3" type="ORF">ABB25_12090</name>
</gene>
<comment type="caution">
    <text evidence="3">The sequence shown here is derived from an EMBL/GenBank/DDBJ whole genome shotgun (WGS) entry which is preliminary data.</text>
</comment>
<accession>A0A0R0BNK5</accession>
<evidence type="ECO:0000256" key="2">
    <source>
        <dbReference type="SAM" id="SignalP"/>
    </source>
</evidence>
<name>A0A0R0BNK5_9GAMM</name>
<evidence type="ECO:0008006" key="5">
    <source>
        <dbReference type="Google" id="ProtNLM"/>
    </source>
</evidence>
<feature type="chain" id="PRO_5006392735" description="Lipoprotein" evidence="2">
    <location>
        <begin position="23"/>
        <end position="105"/>
    </location>
</feature>
<protein>
    <recommendedName>
        <fullName evidence="5">Lipoprotein</fullName>
    </recommendedName>
</protein>
<feature type="region of interest" description="Disordered" evidence="1">
    <location>
        <begin position="85"/>
        <end position="105"/>
    </location>
</feature>
<sequence>MSTLIRSLTCSAVVALALSACASAPAPVAQAPVEPKVVEVAAQQPTAERDVHGAYRFNMSEGGKKMSADEFDAWMKANGIRVARGNAAPAAEPAKAEAAESSAIH</sequence>
<dbReference type="OrthoDB" id="6028482at2"/>
<dbReference type="AlphaFoldDB" id="A0A0R0BNK5"/>
<evidence type="ECO:0000313" key="4">
    <source>
        <dbReference type="Proteomes" id="UP000051254"/>
    </source>
</evidence>
<evidence type="ECO:0000313" key="3">
    <source>
        <dbReference type="EMBL" id="KRG55268.1"/>
    </source>
</evidence>
<dbReference type="RefSeq" id="WP_057667159.1">
    <property type="nucleotide sequence ID" value="NZ_LDJH01000026.1"/>
</dbReference>
<dbReference type="PROSITE" id="PS51257">
    <property type="entry name" value="PROKAR_LIPOPROTEIN"/>
    <property type="match status" value="1"/>
</dbReference>
<reference evidence="3 4" key="1">
    <citation type="submission" date="2015-05" db="EMBL/GenBank/DDBJ databases">
        <title>Genome sequencing and analysis of members of genus Stenotrophomonas.</title>
        <authorList>
            <person name="Patil P.P."/>
            <person name="Midha S."/>
            <person name="Patil P.B."/>
        </authorList>
    </citation>
    <scope>NUCLEOTIDE SEQUENCE [LARGE SCALE GENOMIC DNA]</scope>
    <source>
        <strain evidence="3 4">DSM 17805</strain>
    </source>
</reference>
<feature type="signal peptide" evidence="2">
    <location>
        <begin position="1"/>
        <end position="22"/>
    </location>
</feature>